<proteinExistence type="inferred from homology"/>
<feature type="domain" description="HAMP" evidence="6">
    <location>
        <begin position="211"/>
        <end position="263"/>
    </location>
</feature>
<reference evidence="7" key="1">
    <citation type="journal article" date="2015" name="Int. J. Syst. Evol. Microbiol.">
        <title>Rhizobium alvei sp. nov., isolated from a freshwater river.</title>
        <authorList>
            <person name="Sheu S.Y."/>
            <person name="Huang H.W."/>
            <person name="Young C.C."/>
            <person name="Chen W.M."/>
        </authorList>
    </citation>
    <scope>NUCLEOTIDE SEQUENCE</scope>
    <source>
        <strain evidence="7">TNR-22</strain>
    </source>
</reference>
<dbReference type="RefSeq" id="WP_304377883.1">
    <property type="nucleotide sequence ID" value="NZ_JAUOZU010000014.1"/>
</dbReference>
<dbReference type="SMART" id="SM00283">
    <property type="entry name" value="MA"/>
    <property type="match status" value="1"/>
</dbReference>
<dbReference type="Gene3D" id="6.10.340.10">
    <property type="match status" value="1"/>
</dbReference>
<evidence type="ECO:0000259" key="5">
    <source>
        <dbReference type="PROSITE" id="PS50111"/>
    </source>
</evidence>
<evidence type="ECO:0000256" key="4">
    <source>
        <dbReference type="SAM" id="MobiDB-lite"/>
    </source>
</evidence>
<keyword evidence="8" id="KW-1185">Reference proteome</keyword>
<dbReference type="SUPFAM" id="SSF158472">
    <property type="entry name" value="HAMP domain-like"/>
    <property type="match status" value="1"/>
</dbReference>
<feature type="region of interest" description="Disordered" evidence="4">
    <location>
        <begin position="265"/>
        <end position="293"/>
    </location>
</feature>
<comment type="similarity">
    <text evidence="2">Belongs to the methyl-accepting chemotaxis (MCP) protein family.</text>
</comment>
<dbReference type="SMART" id="SM00304">
    <property type="entry name" value="HAMP"/>
    <property type="match status" value="2"/>
</dbReference>
<evidence type="ECO:0000256" key="3">
    <source>
        <dbReference type="PROSITE-ProRule" id="PRU00284"/>
    </source>
</evidence>
<evidence type="ECO:0000256" key="2">
    <source>
        <dbReference type="ARBA" id="ARBA00029447"/>
    </source>
</evidence>
<dbReference type="Pfam" id="PF05227">
    <property type="entry name" value="CHASE3"/>
    <property type="match status" value="1"/>
</dbReference>
<evidence type="ECO:0000313" key="7">
    <source>
        <dbReference type="EMBL" id="MDO6965953.1"/>
    </source>
</evidence>
<dbReference type="CDD" id="cd06225">
    <property type="entry name" value="HAMP"/>
    <property type="match status" value="1"/>
</dbReference>
<organism evidence="7 8">
    <name type="scientific">Rhizobium alvei</name>
    <dbReference type="NCBI Taxonomy" id="1132659"/>
    <lineage>
        <taxon>Bacteria</taxon>
        <taxon>Pseudomonadati</taxon>
        <taxon>Pseudomonadota</taxon>
        <taxon>Alphaproteobacteria</taxon>
        <taxon>Hyphomicrobiales</taxon>
        <taxon>Rhizobiaceae</taxon>
        <taxon>Rhizobium/Agrobacterium group</taxon>
        <taxon>Rhizobium</taxon>
    </lineage>
</organism>
<dbReference type="PROSITE" id="PS50885">
    <property type="entry name" value="HAMP"/>
    <property type="match status" value="2"/>
</dbReference>
<feature type="domain" description="HAMP" evidence="6">
    <location>
        <begin position="292"/>
        <end position="344"/>
    </location>
</feature>
<sequence>MLKNISVSVKGFAAFGILALLAIGSNSLVYLQALNAEQAVDNNLLVNSIVDKSGELADVVTGANLAAKNFLLTGDRDYVKAYEETAARFDTEADALSKMLADNLSDQSATFSEARGAIDEWRKGVIARQFLAMRDPSTVELARALELTGEGKQKLDTFAAKLGEVKAALNSRATAASETQASALTSMETINLIAALAAVLAATLMGILNFSLVSRPLGKISDILSRLAAGDTNVPHLELGKDEIGRMAETVKVFREAAIANKRLESEAEENRRKAEADRIAAQERAEQEAGERLRAATSGLAAGLKRLASGDLSFQLTEPFSPEFEALRNDFNLSVEQLNTTLSNVISSISNIENGSQEIATSANDLSRRTEQQAAALEETAAAVEEITSNVANSTKRTEEARGVASRANTAANQSSEVVSHAEEAMRRIETSSQQISNIIGVIDEIAFQTNLLALNAGVEAARAGEAGKGFAVVAQEVRELAQRSANAAKEIKALIQNSSTEVAGGVDLVRKASDALRTIGSYISEMNVHMDAIAVSAKEQATGLSEVNHAVNSMDQTTQQNAAMVEESTAASATLASEAQHLKELVNQFKLDQRAAMQPAETLRQVARTMARPSHAPAAKTHSAQPARRVANGTSASQSWEEF</sequence>
<dbReference type="Pfam" id="PF00672">
    <property type="entry name" value="HAMP"/>
    <property type="match status" value="1"/>
</dbReference>
<dbReference type="CDD" id="cd11386">
    <property type="entry name" value="MCP_signal"/>
    <property type="match status" value="1"/>
</dbReference>
<feature type="compositionally biased region" description="Polar residues" evidence="4">
    <location>
        <begin position="634"/>
        <end position="645"/>
    </location>
</feature>
<feature type="compositionally biased region" description="Polar residues" evidence="4">
    <location>
        <begin position="408"/>
        <end position="419"/>
    </location>
</feature>
<comment type="caution">
    <text evidence="7">The sequence shown here is derived from an EMBL/GenBank/DDBJ whole genome shotgun (WGS) entry which is preliminary data.</text>
</comment>
<dbReference type="InterPro" id="IPR003660">
    <property type="entry name" value="HAMP_dom"/>
</dbReference>
<protein>
    <submittedName>
        <fullName evidence="7">Methyl-accepting chemotaxis protein</fullName>
    </submittedName>
</protein>
<dbReference type="InterPro" id="IPR051310">
    <property type="entry name" value="MCP_chemotaxis"/>
</dbReference>
<accession>A0ABT8YQF2</accession>
<evidence type="ECO:0000256" key="1">
    <source>
        <dbReference type="ARBA" id="ARBA00022500"/>
    </source>
</evidence>
<keyword evidence="1" id="KW-0145">Chemotaxis</keyword>
<reference evidence="7" key="2">
    <citation type="submission" date="2023-07" db="EMBL/GenBank/DDBJ databases">
        <authorList>
            <person name="Shen H."/>
        </authorList>
    </citation>
    <scope>NUCLEOTIDE SEQUENCE</scope>
    <source>
        <strain evidence="7">TNR-22</strain>
    </source>
</reference>
<dbReference type="PROSITE" id="PS50111">
    <property type="entry name" value="CHEMOTAXIS_TRANSDUC_2"/>
    <property type="match status" value="1"/>
</dbReference>
<dbReference type="InterPro" id="IPR004089">
    <property type="entry name" value="MCPsignal_dom"/>
</dbReference>
<gene>
    <name evidence="7" type="ORF">Q4481_18495</name>
</gene>
<dbReference type="Proteomes" id="UP001174932">
    <property type="component" value="Unassembled WGS sequence"/>
</dbReference>
<dbReference type="EMBL" id="JAUOZU010000014">
    <property type="protein sequence ID" value="MDO6965953.1"/>
    <property type="molecule type" value="Genomic_DNA"/>
</dbReference>
<dbReference type="Pfam" id="PF00015">
    <property type="entry name" value="MCPsignal"/>
    <property type="match status" value="1"/>
</dbReference>
<name>A0ABT8YQF2_9HYPH</name>
<dbReference type="PANTHER" id="PTHR43531">
    <property type="entry name" value="PROTEIN ICFG"/>
    <property type="match status" value="1"/>
</dbReference>
<dbReference type="InterPro" id="IPR007891">
    <property type="entry name" value="CHASE3"/>
</dbReference>
<evidence type="ECO:0000313" key="8">
    <source>
        <dbReference type="Proteomes" id="UP001174932"/>
    </source>
</evidence>
<feature type="domain" description="Methyl-accepting transducer" evidence="5">
    <location>
        <begin position="349"/>
        <end position="578"/>
    </location>
</feature>
<dbReference type="Gene3D" id="1.10.287.950">
    <property type="entry name" value="Methyl-accepting chemotaxis protein"/>
    <property type="match status" value="1"/>
</dbReference>
<dbReference type="SUPFAM" id="SSF58104">
    <property type="entry name" value="Methyl-accepting chemotaxis protein (MCP) signaling domain"/>
    <property type="match status" value="1"/>
</dbReference>
<keyword evidence="3" id="KW-0807">Transducer</keyword>
<feature type="region of interest" description="Disordered" evidence="4">
    <location>
        <begin position="394"/>
        <end position="420"/>
    </location>
</feature>
<feature type="region of interest" description="Disordered" evidence="4">
    <location>
        <begin position="612"/>
        <end position="645"/>
    </location>
</feature>
<dbReference type="PANTHER" id="PTHR43531:SF11">
    <property type="entry name" value="METHYL-ACCEPTING CHEMOTAXIS PROTEIN 3"/>
    <property type="match status" value="1"/>
</dbReference>
<evidence type="ECO:0000259" key="6">
    <source>
        <dbReference type="PROSITE" id="PS50885"/>
    </source>
</evidence>